<dbReference type="Proteomes" id="UP000885986">
    <property type="component" value="Unassembled WGS sequence"/>
</dbReference>
<organism evidence="1">
    <name type="scientific">Desulfurivibrio alkaliphilus</name>
    <dbReference type="NCBI Taxonomy" id="427923"/>
    <lineage>
        <taxon>Bacteria</taxon>
        <taxon>Pseudomonadati</taxon>
        <taxon>Thermodesulfobacteriota</taxon>
        <taxon>Desulfobulbia</taxon>
        <taxon>Desulfobulbales</taxon>
        <taxon>Desulfobulbaceae</taxon>
        <taxon>Desulfurivibrio</taxon>
    </lineage>
</organism>
<proteinExistence type="predicted"/>
<accession>A0A7C2TH29</accession>
<reference evidence="1" key="1">
    <citation type="journal article" date="2020" name="mSystems">
        <title>Genome- and Community-Level Interaction Insights into Carbon Utilization and Element Cycling Functions of Hydrothermarchaeota in Hydrothermal Sediment.</title>
        <authorList>
            <person name="Zhou Z."/>
            <person name="Liu Y."/>
            <person name="Xu W."/>
            <person name="Pan J."/>
            <person name="Luo Z.H."/>
            <person name="Li M."/>
        </authorList>
    </citation>
    <scope>NUCLEOTIDE SEQUENCE [LARGE SCALE GENOMIC DNA]</scope>
    <source>
        <strain evidence="1">SpSt-1224</strain>
    </source>
</reference>
<gene>
    <name evidence="1" type="ORF">ENN98_07300</name>
</gene>
<name>A0A7C2TH29_9BACT</name>
<sequence>MRELYSTQLAITVGILILLVSVVFALRQAPELLRRQEASVVGAAMPVPHPVGGMEACRYCHGLEGAVPYPAKHTGWSDESCLKCHSGS</sequence>
<protein>
    <submittedName>
        <fullName evidence="1">Uncharacterized protein</fullName>
    </submittedName>
</protein>
<dbReference type="AlphaFoldDB" id="A0A7C2TH29"/>
<dbReference type="EMBL" id="DSDS01000161">
    <property type="protein sequence ID" value="HET98480.1"/>
    <property type="molecule type" value="Genomic_DNA"/>
</dbReference>
<dbReference type="InterPro" id="IPR036280">
    <property type="entry name" value="Multihaem_cyt_sf"/>
</dbReference>
<comment type="caution">
    <text evidence="1">The sequence shown here is derived from an EMBL/GenBank/DDBJ whole genome shotgun (WGS) entry which is preliminary data.</text>
</comment>
<evidence type="ECO:0000313" key="1">
    <source>
        <dbReference type="EMBL" id="HET98480.1"/>
    </source>
</evidence>
<dbReference type="SUPFAM" id="SSF48695">
    <property type="entry name" value="Multiheme cytochromes"/>
    <property type="match status" value="1"/>
</dbReference>